<proteinExistence type="inferred from homology"/>
<dbReference type="GO" id="GO:0004519">
    <property type="term" value="F:endonuclease activity"/>
    <property type="evidence" value="ECO:0007669"/>
    <property type="project" value="UniProtKB-KW"/>
</dbReference>
<accession>A0ABS8NE32</accession>
<dbReference type="InterPro" id="IPR014001">
    <property type="entry name" value="Helicase_ATP-bd"/>
</dbReference>
<keyword evidence="6 12" id="KW-0255">Endonuclease</keyword>
<dbReference type="PANTHER" id="PTHR30195">
    <property type="entry name" value="TYPE I SITE-SPECIFIC DEOXYRIBONUCLEASE PROTEIN SUBUNIT M AND R"/>
    <property type="match status" value="1"/>
</dbReference>
<dbReference type="EC" id="3.1.21.3" evidence="10"/>
<dbReference type="InterPro" id="IPR055180">
    <property type="entry name" value="HsdR_RecA-like_helicase_dom_2"/>
</dbReference>
<keyword evidence="8 10" id="KW-0067">ATP-binding</keyword>
<keyword evidence="5 10" id="KW-0680">Restriction system</keyword>
<reference evidence="12" key="1">
    <citation type="submission" date="2021-11" db="EMBL/GenBank/DDBJ databases">
        <title>Genome sequence.</title>
        <authorList>
            <person name="Sun Q."/>
        </authorList>
    </citation>
    <scope>NUCLEOTIDE SEQUENCE</scope>
    <source>
        <strain evidence="12">JC740</strain>
    </source>
</reference>
<evidence type="ECO:0000256" key="9">
    <source>
        <dbReference type="ARBA" id="ARBA00023125"/>
    </source>
</evidence>
<keyword evidence="13" id="KW-1185">Reference proteome</keyword>
<dbReference type="PROSITE" id="PS51192">
    <property type="entry name" value="HELICASE_ATP_BIND_1"/>
    <property type="match status" value="1"/>
</dbReference>
<comment type="caution">
    <text evidence="12">The sequence shown here is derived from an EMBL/GenBank/DDBJ whole genome shotgun (WGS) entry which is preliminary data.</text>
</comment>
<dbReference type="InterPro" id="IPR027417">
    <property type="entry name" value="P-loop_NTPase"/>
</dbReference>
<keyword evidence="3" id="KW-0540">Nuclease</keyword>
<sequence length="1062" mass="122003">MSNLDPTIGQRERRTQQRIVQLFSKPVEQGGLDYTYLGDWTDSVQDSPIVPDRLRAFLSKTQQYSDKLTERAVFEVTKLALDKTKRIYDLNRELYEMLRYGIKIREEHGENKQTIWLIDWEHPERNDFAIAEEVTVDMGRYKKRPDIVLYVNGIALGVLELKRSYVDVSEGIRQNLDSQQKKFIQRFYGSVQLVMAGNDTQGLRYGTIETPEKYYLQWKEEKEFDDKPNESVKPTDPRLDFDLSCVCRKDRLLEIIQDYTVFDRGVKKLCRPNQYFGIRAAQRFVGRKEGGIIWHTQGSGKSLSMVWLAKWIKENVTGSRVLVITDRTELDEQIEKVFLGVGEKGIVRTSSGSELIAALQGKLSRKNFPSEPSLICSLVHKFGQQTSKSNEVSNQDIEKYLEELQKALPKDFKVKGDFYVFVDEAHRTQSGRLHAAMKKLIPDATFIGFTGTPLLKTDKQTSLEVFGRYIHTYKFDEAVRDEVVLDLRYEARDIDQRLGSREKIDAYFEAKTAGLTDVAKAELKKRWGTLQRVFSSQERLEQIANDIVFDMQTKPRLMDGTGNAMLVCSSIYEACRYYEIFEKTDLKGRIAIVTSYEPTAASIKGEESGEGETERLRQYAVYRRMLSEWFDEPDEDKALTRIEDFEKEVKERFIDEPGQMKLLIVVDKLLTGFDAPSATYLYIDKQMRDHGLFQAICRVNRLDGETKDYGYIIDYKDLFKSLKTSIKDYTEGALDGYAKEDVEGLLEDRLQKGKEDLDEALDQVKAICEPVVAPRGQKQYFAYFAAEESGNTAQLKENEPKRLALYKHVGRLVRAYAAIASDMVEAGYTTTEIERIKQDVVFYEKLREELKVFSGDAIDLKRYEPAMRHLLDSYVRADESRILSDFENKSLVQLIVENGVDALPDAVPEGIAEDQEAMAETIENNVRKLIVDKNPINPKYYETMSALLDDLIAQRRAAALKYAEYLEKIKQLAGQVFHGEGGTDYPDSLKTAAQRAIYDNFGQDETRAIQLDAAIRTARQDNWKGNRMKERKVRVALSKMLPDATDDEIGDLLNLALQQEEY</sequence>
<gene>
    <name evidence="12" type="ORF">LOC71_05285</name>
</gene>
<keyword evidence="9 10" id="KW-0238">DNA-binding</keyword>
<evidence type="ECO:0000313" key="12">
    <source>
        <dbReference type="EMBL" id="MCC9641679.1"/>
    </source>
</evidence>
<dbReference type="SMART" id="SM00487">
    <property type="entry name" value="DEXDc"/>
    <property type="match status" value="1"/>
</dbReference>
<dbReference type="Proteomes" id="UP001430306">
    <property type="component" value="Unassembled WGS sequence"/>
</dbReference>
<dbReference type="CDD" id="cd18800">
    <property type="entry name" value="SF2_C_EcoR124I-like"/>
    <property type="match status" value="1"/>
</dbReference>
<dbReference type="CDD" id="cd22332">
    <property type="entry name" value="HsdR_N"/>
    <property type="match status" value="1"/>
</dbReference>
<evidence type="ECO:0000256" key="5">
    <source>
        <dbReference type="ARBA" id="ARBA00022747"/>
    </source>
</evidence>
<dbReference type="Pfam" id="PF18766">
    <property type="entry name" value="SWI2_SNF2"/>
    <property type="match status" value="1"/>
</dbReference>
<evidence type="ECO:0000256" key="10">
    <source>
        <dbReference type="RuleBase" id="RU364115"/>
    </source>
</evidence>
<dbReference type="Gene3D" id="3.40.50.300">
    <property type="entry name" value="P-loop containing nucleotide triphosphate hydrolases"/>
    <property type="match status" value="2"/>
</dbReference>
<keyword evidence="4 10" id="KW-0547">Nucleotide-binding</keyword>
<keyword evidence="7 10" id="KW-0378">Hydrolase</keyword>
<organism evidence="12 13">
    <name type="scientific">Rhodopirellula halodulae</name>
    <dbReference type="NCBI Taxonomy" id="2894198"/>
    <lineage>
        <taxon>Bacteria</taxon>
        <taxon>Pseudomonadati</taxon>
        <taxon>Planctomycetota</taxon>
        <taxon>Planctomycetia</taxon>
        <taxon>Pirellulales</taxon>
        <taxon>Pirellulaceae</taxon>
        <taxon>Rhodopirellula</taxon>
    </lineage>
</organism>
<dbReference type="EMBL" id="JAJKFW010000012">
    <property type="protein sequence ID" value="MCC9641679.1"/>
    <property type="molecule type" value="Genomic_DNA"/>
</dbReference>
<comment type="subunit">
    <text evidence="10">The type I restriction/modification system is composed of three polypeptides R, M and S.</text>
</comment>
<evidence type="ECO:0000256" key="2">
    <source>
        <dbReference type="ARBA" id="ARBA00008598"/>
    </source>
</evidence>
<evidence type="ECO:0000259" key="11">
    <source>
        <dbReference type="PROSITE" id="PS51192"/>
    </source>
</evidence>
<comment type="catalytic activity">
    <reaction evidence="1 10">
        <text>Endonucleolytic cleavage of DNA to give random double-stranded fragments with terminal 5'-phosphates, ATP is simultaneously hydrolyzed.</text>
        <dbReference type="EC" id="3.1.21.3"/>
    </reaction>
</comment>
<dbReference type="InterPro" id="IPR004473">
    <property type="entry name" value="Restrct_endonuc_typeI_HsdR"/>
</dbReference>
<dbReference type="InterPro" id="IPR007409">
    <property type="entry name" value="Restrct_endonuc_type1_HsdR_N"/>
</dbReference>
<protein>
    <recommendedName>
        <fullName evidence="10">Type I restriction enzyme endonuclease subunit</fullName>
        <shortName evidence="10">R protein</shortName>
        <ecNumber evidence="10">3.1.21.3</ecNumber>
    </recommendedName>
</protein>
<dbReference type="SUPFAM" id="SSF52540">
    <property type="entry name" value="P-loop containing nucleoside triphosphate hydrolases"/>
    <property type="match status" value="1"/>
</dbReference>
<evidence type="ECO:0000256" key="4">
    <source>
        <dbReference type="ARBA" id="ARBA00022741"/>
    </source>
</evidence>
<dbReference type="Pfam" id="PF04313">
    <property type="entry name" value="HSDR_N"/>
    <property type="match status" value="1"/>
</dbReference>
<dbReference type="CDD" id="cd18030">
    <property type="entry name" value="DEXHc_RE_I_HsdR"/>
    <property type="match status" value="1"/>
</dbReference>
<dbReference type="InterPro" id="IPR051268">
    <property type="entry name" value="Type-I_R_enzyme_R_subunit"/>
</dbReference>
<feature type="domain" description="Helicase ATP-binding" evidence="11">
    <location>
        <begin position="282"/>
        <end position="471"/>
    </location>
</feature>
<dbReference type="InterPro" id="IPR040980">
    <property type="entry name" value="SWI2_SNF2"/>
</dbReference>
<evidence type="ECO:0000256" key="6">
    <source>
        <dbReference type="ARBA" id="ARBA00022759"/>
    </source>
</evidence>
<evidence type="ECO:0000313" key="13">
    <source>
        <dbReference type="Proteomes" id="UP001430306"/>
    </source>
</evidence>
<dbReference type="PANTHER" id="PTHR30195:SF15">
    <property type="entry name" value="TYPE I RESTRICTION ENZYME HINDI ENDONUCLEASE SUBUNIT"/>
    <property type="match status" value="1"/>
</dbReference>
<name>A0ABS8NE32_9BACT</name>
<evidence type="ECO:0000256" key="8">
    <source>
        <dbReference type="ARBA" id="ARBA00022840"/>
    </source>
</evidence>
<dbReference type="RefSeq" id="WP_230272030.1">
    <property type="nucleotide sequence ID" value="NZ_JAJKFW010000012.1"/>
</dbReference>
<dbReference type="Gene3D" id="3.90.1570.50">
    <property type="match status" value="1"/>
</dbReference>
<evidence type="ECO:0000256" key="3">
    <source>
        <dbReference type="ARBA" id="ARBA00022722"/>
    </source>
</evidence>
<comment type="function">
    <text evidence="10">Subunit R is required for both nuclease and ATPase activities, but not for modification.</text>
</comment>
<evidence type="ECO:0000256" key="1">
    <source>
        <dbReference type="ARBA" id="ARBA00000851"/>
    </source>
</evidence>
<dbReference type="NCBIfam" id="TIGR00348">
    <property type="entry name" value="hsdR"/>
    <property type="match status" value="1"/>
</dbReference>
<evidence type="ECO:0000256" key="7">
    <source>
        <dbReference type="ARBA" id="ARBA00022801"/>
    </source>
</evidence>
<comment type="similarity">
    <text evidence="2 10">Belongs to the HsdR family.</text>
</comment>
<dbReference type="Pfam" id="PF22679">
    <property type="entry name" value="T1R_D3-like"/>
    <property type="match status" value="1"/>
</dbReference>